<evidence type="ECO:0000313" key="2">
    <source>
        <dbReference type="Proteomes" id="UP000789525"/>
    </source>
</evidence>
<sequence>MSRFKNLTWLDYQADIQRGQPVPIDKFRVPVILPNLQTLWYKNRATFEFPFSYLVLPSLQYLSLHIYELPSQVPLLDILSRYQQTLRSFAARGWKRRGDLPVVHFPSWDNFPILEELVLDIQWTSYLEPLPSGHPLRRLDVRLGSFDVIPSLLESENMQELILQRTRWTGDGRLTGSTEELTISTVEVEHLLEWADERGISIKVTWDWDEFLSRDEAIAAAAEASNTQK</sequence>
<protein>
    <submittedName>
        <fullName evidence="1">9739_t:CDS:1</fullName>
    </submittedName>
</protein>
<keyword evidence="2" id="KW-1185">Reference proteome</keyword>
<comment type="caution">
    <text evidence="1">The sequence shown here is derived from an EMBL/GenBank/DDBJ whole genome shotgun (WGS) entry which is preliminary data.</text>
</comment>
<gene>
    <name evidence="1" type="ORF">ACOLOM_LOCUS13013</name>
</gene>
<dbReference type="Proteomes" id="UP000789525">
    <property type="component" value="Unassembled WGS sequence"/>
</dbReference>
<evidence type="ECO:0000313" key="1">
    <source>
        <dbReference type="EMBL" id="CAG8757096.1"/>
    </source>
</evidence>
<feature type="non-terminal residue" evidence="1">
    <location>
        <position position="229"/>
    </location>
</feature>
<proteinExistence type="predicted"/>
<organism evidence="1 2">
    <name type="scientific">Acaulospora colombiana</name>
    <dbReference type="NCBI Taxonomy" id="27376"/>
    <lineage>
        <taxon>Eukaryota</taxon>
        <taxon>Fungi</taxon>
        <taxon>Fungi incertae sedis</taxon>
        <taxon>Mucoromycota</taxon>
        <taxon>Glomeromycotina</taxon>
        <taxon>Glomeromycetes</taxon>
        <taxon>Diversisporales</taxon>
        <taxon>Acaulosporaceae</taxon>
        <taxon>Acaulospora</taxon>
    </lineage>
</organism>
<accession>A0ACA9QLK8</accession>
<reference evidence="1" key="1">
    <citation type="submission" date="2021-06" db="EMBL/GenBank/DDBJ databases">
        <authorList>
            <person name="Kallberg Y."/>
            <person name="Tangrot J."/>
            <person name="Rosling A."/>
        </authorList>
    </citation>
    <scope>NUCLEOTIDE SEQUENCE</scope>
    <source>
        <strain evidence="1">CL356</strain>
    </source>
</reference>
<dbReference type="EMBL" id="CAJVPT010056630">
    <property type="protein sequence ID" value="CAG8757096.1"/>
    <property type="molecule type" value="Genomic_DNA"/>
</dbReference>
<name>A0ACA9QLK8_9GLOM</name>